<dbReference type="Proteomes" id="UP000011116">
    <property type="component" value="Chromosome 3H"/>
</dbReference>
<evidence type="ECO:0000313" key="2">
    <source>
        <dbReference type="EnsemblPlants" id="HORVU.MOREX.r3.3HG0313430.1.CDS1"/>
    </source>
</evidence>
<name>F2DPY0_HORVV</name>
<reference evidence="2" key="3">
    <citation type="submission" date="2020-10" db="EMBL/GenBank/DDBJ databases">
        <authorList>
            <person name="Scholz U."/>
            <person name="Mascher M."/>
            <person name="Fiebig A."/>
        </authorList>
    </citation>
    <scope>NUCLEOTIDE SEQUENCE [LARGE SCALE GENOMIC DNA]</scope>
    <source>
        <strain evidence="2">cv. Morex</strain>
    </source>
</reference>
<evidence type="ECO:0000313" key="1">
    <source>
        <dbReference type="EMBL" id="BAJ97151.1"/>
    </source>
</evidence>
<dbReference type="Gramene" id="HORVU.MOREX.r3.3HG0313430.1">
    <property type="protein sequence ID" value="HORVU.MOREX.r3.3HG0313430.1.CDS1"/>
    <property type="gene ID" value="HORVU.MOREX.r3.3HG0313430"/>
</dbReference>
<reference evidence="3" key="2">
    <citation type="journal article" date="2012" name="Nature">
        <title>A physical, genetic and functional sequence assembly of the barley genome.</title>
        <authorList>
            <consortium name="The International Barley Genome Sequencing Consortium"/>
            <person name="Mayer K.F."/>
            <person name="Waugh R."/>
            <person name="Brown J.W."/>
            <person name="Schulman A."/>
            <person name="Langridge P."/>
            <person name="Platzer M."/>
            <person name="Fincher G.B."/>
            <person name="Muehlbauer G.J."/>
            <person name="Sato K."/>
            <person name="Close T.J."/>
            <person name="Wise R.P."/>
            <person name="Stein N."/>
        </authorList>
    </citation>
    <scope>NUCLEOTIDE SEQUENCE [LARGE SCALE GENOMIC DNA]</scope>
    <source>
        <strain evidence="3">cv. Morex</strain>
    </source>
</reference>
<dbReference type="PANTHER" id="PTHR48175:SF3">
    <property type="entry name" value="OS04G0581700 PROTEIN"/>
    <property type="match status" value="1"/>
</dbReference>
<proteinExistence type="evidence at transcript level"/>
<dbReference type="PANTHER" id="PTHR48175">
    <property type="entry name" value="OS04G0581700 PROTEIN"/>
    <property type="match status" value="1"/>
</dbReference>
<dbReference type="Gramene" id="HORVU.MOREX.r2.3HG0261850.1">
    <property type="protein sequence ID" value="HORVU.MOREX.r2.3HG0261850.1.CDS.1"/>
    <property type="gene ID" value="HORVU.MOREX.r2.3HG0261850"/>
</dbReference>
<organism evidence="1">
    <name type="scientific">Hordeum vulgare subsp. vulgare</name>
    <name type="common">Domesticated barley</name>
    <dbReference type="NCBI Taxonomy" id="112509"/>
    <lineage>
        <taxon>Eukaryota</taxon>
        <taxon>Viridiplantae</taxon>
        <taxon>Streptophyta</taxon>
        <taxon>Embryophyta</taxon>
        <taxon>Tracheophyta</taxon>
        <taxon>Spermatophyta</taxon>
        <taxon>Magnoliopsida</taxon>
        <taxon>Liliopsida</taxon>
        <taxon>Poales</taxon>
        <taxon>Poaceae</taxon>
        <taxon>BOP clade</taxon>
        <taxon>Pooideae</taxon>
        <taxon>Triticodae</taxon>
        <taxon>Triticeae</taxon>
        <taxon>Hordeinae</taxon>
        <taxon>Hordeum</taxon>
    </lineage>
</organism>
<protein>
    <submittedName>
        <fullName evidence="1">Predicted protein</fullName>
    </submittedName>
</protein>
<dbReference type="AlphaFoldDB" id="F2DPY0"/>
<reference evidence="1" key="1">
    <citation type="journal article" date="2011" name="Plant Physiol.">
        <title>Comprehensive sequence analysis of 24,783 barley full-length cDNAs derived from 12 clone libraries.</title>
        <authorList>
            <person name="Matsumoto T."/>
            <person name="Tanaka T."/>
            <person name="Sakai H."/>
            <person name="Amano N."/>
            <person name="Kanamori H."/>
            <person name="Kurita K."/>
            <person name="Kikuta A."/>
            <person name="Kamiya K."/>
            <person name="Yamamoto M."/>
            <person name="Ikawa H."/>
            <person name="Fujii N."/>
            <person name="Hori K."/>
            <person name="Itoh T."/>
            <person name="Sato K."/>
        </authorList>
    </citation>
    <scope>NUCLEOTIDE SEQUENCE</scope>
    <source>
        <tissue evidence="1">Shoot and root</tissue>
    </source>
</reference>
<keyword evidence="3" id="KW-1185">Reference proteome</keyword>
<sequence length="67" mass="7348">MILVAVMAELLEEYTAAVARALERLLCAAPLRILPRRVRFIVLRTLPFAAPSPPVPPPHAVPVLLAR</sequence>
<dbReference type="EMBL" id="AK365948">
    <property type="protein sequence ID" value="BAJ97151.1"/>
    <property type="molecule type" value="mRNA"/>
</dbReference>
<accession>F2DPY0</accession>
<dbReference type="HOGENOM" id="CLU_186364_0_1_1"/>
<dbReference type="EnsemblPlants" id="HORVU.MOREX.r3.3HG0313430.1">
    <property type="protein sequence ID" value="HORVU.MOREX.r3.3HG0313430.1.CDS1"/>
    <property type="gene ID" value="HORVU.MOREX.r3.3HG0313430"/>
</dbReference>
<reference evidence="2" key="4">
    <citation type="submission" date="2022-01" db="UniProtKB">
        <authorList>
            <consortium name="EnsemblPlants"/>
        </authorList>
    </citation>
    <scope>IDENTIFICATION</scope>
    <source>
        <strain evidence="2">subsp. vulgare</strain>
    </source>
</reference>
<evidence type="ECO:0000313" key="3">
    <source>
        <dbReference type="Proteomes" id="UP000011116"/>
    </source>
</evidence>